<dbReference type="Pfam" id="PF07686">
    <property type="entry name" value="V-set"/>
    <property type="match status" value="1"/>
</dbReference>
<dbReference type="Pfam" id="PF00092">
    <property type="entry name" value="VWA"/>
    <property type="match status" value="1"/>
</dbReference>
<dbReference type="InterPro" id="IPR007110">
    <property type="entry name" value="Ig-like_dom"/>
</dbReference>
<dbReference type="InterPro" id="IPR013783">
    <property type="entry name" value="Ig-like_fold"/>
</dbReference>
<dbReference type="GO" id="GO:0005615">
    <property type="term" value="C:extracellular space"/>
    <property type="evidence" value="ECO:0007669"/>
    <property type="project" value="TreeGrafter"/>
</dbReference>
<dbReference type="SUPFAM" id="SSF53300">
    <property type="entry name" value="vWA-like"/>
    <property type="match status" value="1"/>
</dbReference>
<dbReference type="SMART" id="SM00327">
    <property type="entry name" value="VWA"/>
    <property type="match status" value="1"/>
</dbReference>
<dbReference type="InterPro" id="IPR036179">
    <property type="entry name" value="Ig-like_dom_sf"/>
</dbReference>
<dbReference type="PANTHER" id="PTHR24020:SF17">
    <property type="entry name" value="COLLAGEN ALPHA-1(XII) CHAIN"/>
    <property type="match status" value="1"/>
</dbReference>
<protein>
    <submittedName>
        <fullName evidence="4">Uncharacterized protein</fullName>
    </submittedName>
</protein>
<accession>A0AAV6GWQ8</accession>
<evidence type="ECO:0000259" key="2">
    <source>
        <dbReference type="PROSITE" id="PS50234"/>
    </source>
</evidence>
<proteinExistence type="predicted"/>
<evidence type="ECO:0000256" key="1">
    <source>
        <dbReference type="SAM" id="Phobius"/>
    </source>
</evidence>
<dbReference type="Gene3D" id="3.40.50.410">
    <property type="entry name" value="von Willebrand factor, type A domain"/>
    <property type="match status" value="1"/>
</dbReference>
<gene>
    <name evidence="4" type="ORF">AALO_G00116480</name>
</gene>
<dbReference type="AlphaFoldDB" id="A0AAV6GWQ8"/>
<keyword evidence="1" id="KW-0472">Membrane</keyword>
<dbReference type="SUPFAM" id="SSF48726">
    <property type="entry name" value="Immunoglobulin"/>
    <property type="match status" value="1"/>
</dbReference>
<reference evidence="4" key="1">
    <citation type="submission" date="2020-10" db="EMBL/GenBank/DDBJ databases">
        <title>Chromosome-scale genome assembly of the Allis shad, Alosa alosa.</title>
        <authorList>
            <person name="Margot Z."/>
            <person name="Christophe K."/>
            <person name="Cabau C."/>
            <person name="Louis A."/>
            <person name="Berthelot C."/>
            <person name="Parey E."/>
            <person name="Roest Crollius H."/>
            <person name="Montfort J."/>
            <person name="Robinson-Rechavi M."/>
            <person name="Bucao C."/>
            <person name="Bouchez O."/>
            <person name="Gislard M."/>
            <person name="Lluch J."/>
            <person name="Milhes M."/>
            <person name="Lampietro C."/>
            <person name="Lopez Roques C."/>
            <person name="Donnadieu C."/>
            <person name="Braasch I."/>
            <person name="Desvignes T."/>
            <person name="Postlethwait J."/>
            <person name="Bobe J."/>
            <person name="Guiguen Y."/>
        </authorList>
    </citation>
    <scope>NUCLEOTIDE SEQUENCE</scope>
    <source>
        <strain evidence="4">M-15738</strain>
        <tissue evidence="4">Blood</tissue>
    </source>
</reference>
<dbReference type="Proteomes" id="UP000823561">
    <property type="component" value="Chromosome 8"/>
</dbReference>
<dbReference type="Gene3D" id="2.60.40.10">
    <property type="entry name" value="Immunoglobulins"/>
    <property type="match status" value="1"/>
</dbReference>
<keyword evidence="5" id="KW-1185">Reference proteome</keyword>
<dbReference type="InterPro" id="IPR003599">
    <property type="entry name" value="Ig_sub"/>
</dbReference>
<sequence>MNFQTIRTFISHMVDIFEIGPDRVQIGLVQYAGAPLTEWHLNTHKTRTELLRAVADLPYRGGNTMTGLALKYILQTNFKASVGMREKSSKMGVLITDGRSQDDIIFSSQNLRDQGIEMYAIGVNSDDNELRLIVSDPEENHMYLLKDFNLLINANDIITNICNSVKCPGAQGGNSPTVFSSAGGTATLPCANVLDPNCSSTTWLYSSTRGSARLFVYGKTLDSKTLATHRAGRLSLLSDCSIHITNVTTEDAGLYICQQFLRKDGPRHASKAPVYLTVLQVSASPKDSEMDAGSHVTLTCLLHTLDNCGKSVANRGVSLSWVDEAGAEVKNNNKDRICRESPCSITLTTELRDPNQNHTQRTWTCQLTEEGQVQTSVNYTIGVRGDSNSSILVPSSTPGALSDSSVVHVAIRVATTISLFVAVIIVVLIHWKRSGPWSSLSCHQRSL</sequence>
<dbReference type="GO" id="GO:0035987">
    <property type="term" value="P:endodermal cell differentiation"/>
    <property type="evidence" value="ECO:0007669"/>
    <property type="project" value="TreeGrafter"/>
</dbReference>
<evidence type="ECO:0000259" key="3">
    <source>
        <dbReference type="PROSITE" id="PS50835"/>
    </source>
</evidence>
<dbReference type="InterPro" id="IPR002035">
    <property type="entry name" value="VWF_A"/>
</dbReference>
<dbReference type="SMART" id="SM00409">
    <property type="entry name" value="IG"/>
    <property type="match status" value="2"/>
</dbReference>
<feature type="domain" description="Ig-like" evidence="3">
    <location>
        <begin position="273"/>
        <end position="378"/>
    </location>
</feature>
<organism evidence="4 5">
    <name type="scientific">Alosa alosa</name>
    <name type="common">allis shad</name>
    <dbReference type="NCBI Taxonomy" id="278164"/>
    <lineage>
        <taxon>Eukaryota</taxon>
        <taxon>Metazoa</taxon>
        <taxon>Chordata</taxon>
        <taxon>Craniata</taxon>
        <taxon>Vertebrata</taxon>
        <taxon>Euteleostomi</taxon>
        <taxon>Actinopterygii</taxon>
        <taxon>Neopterygii</taxon>
        <taxon>Teleostei</taxon>
        <taxon>Clupei</taxon>
        <taxon>Clupeiformes</taxon>
        <taxon>Clupeoidei</taxon>
        <taxon>Clupeidae</taxon>
        <taxon>Alosa</taxon>
    </lineage>
</organism>
<dbReference type="InterPro" id="IPR036465">
    <property type="entry name" value="vWFA_dom_sf"/>
</dbReference>
<comment type="caution">
    <text evidence="4">The sequence shown here is derived from an EMBL/GenBank/DDBJ whole genome shotgun (WGS) entry which is preliminary data.</text>
</comment>
<name>A0AAV6GWQ8_9TELE</name>
<dbReference type="InterPro" id="IPR013106">
    <property type="entry name" value="Ig_V-set"/>
</dbReference>
<evidence type="ECO:0000313" key="5">
    <source>
        <dbReference type="Proteomes" id="UP000823561"/>
    </source>
</evidence>
<dbReference type="EMBL" id="JADWDJ010000008">
    <property type="protein sequence ID" value="KAG5277346.1"/>
    <property type="molecule type" value="Genomic_DNA"/>
</dbReference>
<dbReference type="PROSITE" id="PS50234">
    <property type="entry name" value="VWFA"/>
    <property type="match status" value="1"/>
</dbReference>
<evidence type="ECO:0000313" key="4">
    <source>
        <dbReference type="EMBL" id="KAG5277346.1"/>
    </source>
</evidence>
<dbReference type="PROSITE" id="PS50835">
    <property type="entry name" value="IG_LIKE"/>
    <property type="match status" value="2"/>
</dbReference>
<dbReference type="PANTHER" id="PTHR24020">
    <property type="entry name" value="COLLAGEN ALPHA"/>
    <property type="match status" value="1"/>
</dbReference>
<dbReference type="InterPro" id="IPR050525">
    <property type="entry name" value="ECM_Assembly_Org"/>
</dbReference>
<keyword evidence="1" id="KW-0812">Transmembrane</keyword>
<keyword evidence="1" id="KW-1133">Transmembrane helix</keyword>
<feature type="transmembrane region" description="Helical" evidence="1">
    <location>
        <begin position="409"/>
        <end position="431"/>
    </location>
</feature>
<feature type="domain" description="VWFA" evidence="2">
    <location>
        <begin position="1"/>
        <end position="161"/>
    </location>
</feature>
<feature type="domain" description="Ig-like" evidence="3">
    <location>
        <begin position="168"/>
        <end position="258"/>
    </location>
</feature>